<dbReference type="RefSeq" id="WP_071166022.1">
    <property type="nucleotide sequence ID" value="NZ_CP017781.1"/>
</dbReference>
<dbReference type="PANTHER" id="PTHR12726:SF0">
    <property type="entry name" value="CERAMIDE GLUCOSYLTRANSFERASE"/>
    <property type="match status" value="1"/>
</dbReference>
<keyword evidence="6" id="KW-0812">Transmembrane</keyword>
<dbReference type="STRING" id="1850250.LPB142_07725"/>
<comment type="pathway">
    <text evidence="2">Lipid metabolism; sphingolipid metabolism.</text>
</comment>
<evidence type="ECO:0000256" key="8">
    <source>
        <dbReference type="ARBA" id="ARBA00023136"/>
    </source>
</evidence>
<dbReference type="Pfam" id="PF13506">
    <property type="entry name" value="Glyco_transf_21"/>
    <property type="match status" value="1"/>
</dbReference>
<dbReference type="InterPro" id="IPR025993">
    <property type="entry name" value="Ceramide_glucosylTrfase"/>
</dbReference>
<keyword evidence="8" id="KW-0472">Membrane</keyword>
<evidence type="ECO:0000256" key="5">
    <source>
        <dbReference type="ARBA" id="ARBA00022679"/>
    </source>
</evidence>
<evidence type="ECO:0000256" key="2">
    <source>
        <dbReference type="ARBA" id="ARBA00004760"/>
    </source>
</evidence>
<evidence type="ECO:0000256" key="7">
    <source>
        <dbReference type="ARBA" id="ARBA00022989"/>
    </source>
</evidence>
<evidence type="ECO:0000256" key="4">
    <source>
        <dbReference type="ARBA" id="ARBA00022676"/>
    </source>
</evidence>
<protein>
    <submittedName>
        <fullName evidence="9">Ceramide glucosyltransferase</fullName>
    </submittedName>
</protein>
<dbReference type="EMBL" id="CP017781">
    <property type="protein sequence ID" value="AOZ69219.1"/>
    <property type="molecule type" value="Genomic_DNA"/>
</dbReference>
<dbReference type="KEGG" id="rhp:LPB142_07725"/>
<keyword evidence="10" id="KW-1185">Reference proteome</keyword>
<dbReference type="PANTHER" id="PTHR12726">
    <property type="entry name" value="CERAMIDE GLUCOSYLTRANSFERASE"/>
    <property type="match status" value="1"/>
</dbReference>
<sequence length="377" mass="40113">MIYLLWALFALPLGLHLLSAGLSAARYLPRRPAPAPAPEALPFISLIRPVCGLDPFDAETLGSSFGLDYPDYEVIFCVADPADPVVPLVRALIAAHPGQRAQLLIGETPISANPKLNNLQKAIPAARGAYLAMTDSNLLLPRDYLRALMAAWGPATGLVSGPPVGVRAENFWGAVECAFLNGNQARWQLAADAVGLGFAQGKTLFWRRDILAAGGGLAGLGRNMAEDVAATKMVREQGLRVRLPRQLFAQPIGARAARAVWDRQLRWSKVRRDGFVGLFAAEILQGPWLAAAALIGLVAAGAAPGAALVALPVAWYGAELGLARLAGWPAGPRDLAAAVVRDLWLPALWAVTWRTRDFTWRGTAMTHAGALAEAPRG</sequence>
<evidence type="ECO:0000256" key="3">
    <source>
        <dbReference type="ARBA" id="ARBA00004991"/>
    </source>
</evidence>
<proteinExistence type="predicted"/>
<dbReference type="Gene3D" id="3.90.550.10">
    <property type="entry name" value="Spore Coat Polysaccharide Biosynthesis Protein SpsA, Chain A"/>
    <property type="match status" value="1"/>
</dbReference>
<dbReference type="GO" id="GO:0016020">
    <property type="term" value="C:membrane"/>
    <property type="evidence" value="ECO:0007669"/>
    <property type="project" value="UniProtKB-SubCell"/>
</dbReference>
<keyword evidence="5 9" id="KW-0808">Transferase</keyword>
<dbReference type="GO" id="GO:0008120">
    <property type="term" value="F:ceramide glucosyltransferase activity"/>
    <property type="evidence" value="ECO:0007669"/>
    <property type="project" value="TreeGrafter"/>
</dbReference>
<name>A0A1D9MBV5_9RHOB</name>
<evidence type="ECO:0000256" key="6">
    <source>
        <dbReference type="ARBA" id="ARBA00022692"/>
    </source>
</evidence>
<dbReference type="AlphaFoldDB" id="A0A1D9MBV5"/>
<evidence type="ECO:0000313" key="10">
    <source>
        <dbReference type="Proteomes" id="UP000176562"/>
    </source>
</evidence>
<comment type="subcellular location">
    <subcellularLocation>
        <location evidence="1">Membrane</location>
        <topology evidence="1">Multi-pass membrane protein</topology>
    </subcellularLocation>
</comment>
<dbReference type="Proteomes" id="UP000176562">
    <property type="component" value="Chromosome"/>
</dbReference>
<organism evidence="9 10">
    <name type="scientific">Rhodobacter xanthinilyticus</name>
    <dbReference type="NCBI Taxonomy" id="1850250"/>
    <lineage>
        <taxon>Bacteria</taxon>
        <taxon>Pseudomonadati</taxon>
        <taxon>Pseudomonadota</taxon>
        <taxon>Alphaproteobacteria</taxon>
        <taxon>Rhodobacterales</taxon>
        <taxon>Rhodobacter group</taxon>
        <taxon>Rhodobacter</taxon>
    </lineage>
</organism>
<evidence type="ECO:0000313" key="9">
    <source>
        <dbReference type="EMBL" id="AOZ69219.1"/>
    </source>
</evidence>
<comment type="pathway">
    <text evidence="3">Sphingolipid metabolism.</text>
</comment>
<accession>A0A1D9MBV5</accession>
<reference evidence="9 10" key="1">
    <citation type="submission" date="2016-10" db="EMBL/GenBank/DDBJ databases">
        <title>Rhodobacter sp. LPB0142, isolated from sea water.</title>
        <authorList>
            <person name="Kim E."/>
            <person name="Yi H."/>
        </authorList>
    </citation>
    <scope>NUCLEOTIDE SEQUENCE [LARGE SCALE GENOMIC DNA]</scope>
    <source>
        <strain evidence="9 10">LPB0142</strain>
    </source>
</reference>
<gene>
    <name evidence="9" type="ORF">LPB142_07725</name>
</gene>
<evidence type="ECO:0000256" key="1">
    <source>
        <dbReference type="ARBA" id="ARBA00004141"/>
    </source>
</evidence>
<keyword evidence="7" id="KW-1133">Transmembrane helix</keyword>
<keyword evidence="4" id="KW-0328">Glycosyltransferase</keyword>
<dbReference type="GO" id="GO:0006679">
    <property type="term" value="P:glucosylceramide biosynthetic process"/>
    <property type="evidence" value="ECO:0007669"/>
    <property type="project" value="TreeGrafter"/>
</dbReference>
<dbReference type="SUPFAM" id="SSF53448">
    <property type="entry name" value="Nucleotide-diphospho-sugar transferases"/>
    <property type="match status" value="1"/>
</dbReference>
<dbReference type="InterPro" id="IPR029044">
    <property type="entry name" value="Nucleotide-diphossugar_trans"/>
</dbReference>